<dbReference type="PRINTS" id="PR01374">
    <property type="entry name" value="TONBPROTEIN"/>
</dbReference>
<dbReference type="Proteomes" id="UP001143543">
    <property type="component" value="Unassembled WGS sequence"/>
</dbReference>
<evidence type="ECO:0000256" key="3">
    <source>
        <dbReference type="ARBA" id="ARBA00022448"/>
    </source>
</evidence>
<keyword evidence="13" id="KW-1185">Reference proteome</keyword>
<dbReference type="InterPro" id="IPR051045">
    <property type="entry name" value="TonB-dependent_transducer"/>
</dbReference>
<keyword evidence="6 10" id="KW-0812">Transmembrane</keyword>
<keyword evidence="7" id="KW-0653">Protein transport</keyword>
<evidence type="ECO:0000256" key="7">
    <source>
        <dbReference type="ARBA" id="ARBA00022927"/>
    </source>
</evidence>
<feature type="domain" description="TonB C-terminal" evidence="11">
    <location>
        <begin position="151"/>
        <end position="240"/>
    </location>
</feature>
<protein>
    <recommendedName>
        <fullName evidence="11">TonB C-terminal domain-containing protein</fullName>
    </recommendedName>
</protein>
<organism evidence="12 13">
    <name type="scientific">Neptunitalea lumnitzerae</name>
    <dbReference type="NCBI Taxonomy" id="2965509"/>
    <lineage>
        <taxon>Bacteria</taxon>
        <taxon>Pseudomonadati</taxon>
        <taxon>Bacteroidota</taxon>
        <taxon>Flavobacteriia</taxon>
        <taxon>Flavobacteriales</taxon>
        <taxon>Flavobacteriaceae</taxon>
        <taxon>Neptunitalea</taxon>
    </lineage>
</organism>
<evidence type="ECO:0000256" key="2">
    <source>
        <dbReference type="ARBA" id="ARBA00006555"/>
    </source>
</evidence>
<proteinExistence type="inferred from homology"/>
<keyword evidence="5" id="KW-0997">Cell inner membrane</keyword>
<evidence type="ECO:0000256" key="10">
    <source>
        <dbReference type="SAM" id="Phobius"/>
    </source>
</evidence>
<gene>
    <name evidence="12" type="ORF">Y10_30440</name>
</gene>
<dbReference type="Pfam" id="PF03544">
    <property type="entry name" value="TonB_C"/>
    <property type="match status" value="1"/>
</dbReference>
<dbReference type="SUPFAM" id="SSF101447">
    <property type="entry name" value="Formin homology 2 domain (FH2 domain)"/>
    <property type="match status" value="1"/>
</dbReference>
<dbReference type="InterPro" id="IPR006260">
    <property type="entry name" value="TonB/TolA_C"/>
</dbReference>
<comment type="similarity">
    <text evidence="2">Belongs to the TonB family.</text>
</comment>
<reference evidence="12" key="1">
    <citation type="submission" date="2022-07" db="EMBL/GenBank/DDBJ databases">
        <title>Taxonomy of Novel Oxalotrophic and Methylotrophic Bacteria.</title>
        <authorList>
            <person name="Sahin N."/>
            <person name="Tani A."/>
        </authorList>
    </citation>
    <scope>NUCLEOTIDE SEQUENCE</scope>
    <source>
        <strain evidence="12">Y10</strain>
    </source>
</reference>
<dbReference type="EMBL" id="BRVO01000004">
    <property type="protein sequence ID" value="GLB50676.1"/>
    <property type="molecule type" value="Genomic_DNA"/>
</dbReference>
<evidence type="ECO:0000256" key="8">
    <source>
        <dbReference type="ARBA" id="ARBA00022989"/>
    </source>
</evidence>
<dbReference type="InterPro" id="IPR037682">
    <property type="entry name" value="TonB_C"/>
</dbReference>
<keyword evidence="9 10" id="KW-0472">Membrane</keyword>
<dbReference type="PANTHER" id="PTHR33446:SF2">
    <property type="entry name" value="PROTEIN TONB"/>
    <property type="match status" value="1"/>
</dbReference>
<dbReference type="RefSeq" id="WP_281766310.1">
    <property type="nucleotide sequence ID" value="NZ_BRVO01000004.1"/>
</dbReference>
<dbReference type="SUPFAM" id="SSF74653">
    <property type="entry name" value="TolA/TonB C-terminal domain"/>
    <property type="match status" value="1"/>
</dbReference>
<dbReference type="PROSITE" id="PS52015">
    <property type="entry name" value="TONB_CTD"/>
    <property type="match status" value="1"/>
</dbReference>
<evidence type="ECO:0000256" key="6">
    <source>
        <dbReference type="ARBA" id="ARBA00022692"/>
    </source>
</evidence>
<dbReference type="NCBIfam" id="TIGR01352">
    <property type="entry name" value="tonB_Cterm"/>
    <property type="match status" value="1"/>
</dbReference>
<dbReference type="Gene3D" id="3.30.1150.10">
    <property type="match status" value="1"/>
</dbReference>
<accession>A0ABQ5MMN5</accession>
<keyword evidence="3" id="KW-0813">Transport</keyword>
<comment type="caution">
    <text evidence="12">The sequence shown here is derived from an EMBL/GenBank/DDBJ whole genome shotgun (WGS) entry which is preliminary data.</text>
</comment>
<evidence type="ECO:0000256" key="9">
    <source>
        <dbReference type="ARBA" id="ARBA00023136"/>
    </source>
</evidence>
<evidence type="ECO:0000313" key="13">
    <source>
        <dbReference type="Proteomes" id="UP001143543"/>
    </source>
</evidence>
<name>A0ABQ5MMN5_9FLAO</name>
<keyword evidence="4" id="KW-1003">Cell membrane</keyword>
<dbReference type="InterPro" id="IPR003538">
    <property type="entry name" value="TonB"/>
</dbReference>
<evidence type="ECO:0000313" key="12">
    <source>
        <dbReference type="EMBL" id="GLB50676.1"/>
    </source>
</evidence>
<evidence type="ECO:0000256" key="1">
    <source>
        <dbReference type="ARBA" id="ARBA00004383"/>
    </source>
</evidence>
<comment type="subcellular location">
    <subcellularLocation>
        <location evidence="1">Cell inner membrane</location>
        <topology evidence="1">Single-pass membrane protein</topology>
        <orientation evidence="1">Periplasmic side</orientation>
    </subcellularLocation>
</comment>
<keyword evidence="8 10" id="KW-1133">Transmembrane helix</keyword>
<evidence type="ECO:0000259" key="11">
    <source>
        <dbReference type="PROSITE" id="PS52015"/>
    </source>
</evidence>
<feature type="transmembrane region" description="Helical" evidence="10">
    <location>
        <begin position="15"/>
        <end position="34"/>
    </location>
</feature>
<evidence type="ECO:0000256" key="5">
    <source>
        <dbReference type="ARBA" id="ARBA00022519"/>
    </source>
</evidence>
<evidence type="ECO:0000256" key="4">
    <source>
        <dbReference type="ARBA" id="ARBA00022475"/>
    </source>
</evidence>
<dbReference type="PANTHER" id="PTHR33446">
    <property type="entry name" value="PROTEIN TONB-RELATED"/>
    <property type="match status" value="1"/>
</dbReference>
<sequence length="240" mass="27344">MELKKNPKADLNRNIGLFFAVGLALVSGLMWFAIEYKTYDKVDDFDYSMDLQNELDEEVPITMQLAPPPPPPPPPPPAPEVIEVVEDDAEVEEVEIKSTEVTKDEVIREVEEFEEVEEEEVIVADVPFTVIEDKPMFPGCEKKPKNKQAECFKEKLDDHVRKNFEYPEIAREMGIQGRVYVNFRINKDGTITVLGTRGPDKNLEKEANRIINSLPKLIPGKQRGQPTPVTFAYPIVFKLN</sequence>